<name>A0A6J6DHJ0_9ZZZZ</name>
<dbReference type="AlphaFoldDB" id="A0A6J6DHJ0"/>
<proteinExistence type="predicted"/>
<reference evidence="1" key="1">
    <citation type="submission" date="2020-05" db="EMBL/GenBank/DDBJ databases">
        <authorList>
            <person name="Chiriac C."/>
            <person name="Salcher M."/>
            <person name="Ghai R."/>
            <person name="Kavagutti S V."/>
        </authorList>
    </citation>
    <scope>NUCLEOTIDE SEQUENCE</scope>
</reference>
<sequence length="145" mass="16467">MNRQDEDTNTDSLFSEECYKASTKLATTLGALLVAIKNNQEIDWWSAQQDCLAAKIQAMMLEGRGSAGIRSRLAGFLLLHPLVNRQTKDWNDWTAYLETLRHIFPAWDAGVIQGESPESSKEDAETMAYLRFDQTLMESVFPSFR</sequence>
<organism evidence="1">
    <name type="scientific">freshwater metagenome</name>
    <dbReference type="NCBI Taxonomy" id="449393"/>
    <lineage>
        <taxon>unclassified sequences</taxon>
        <taxon>metagenomes</taxon>
        <taxon>ecological metagenomes</taxon>
    </lineage>
</organism>
<protein>
    <submittedName>
        <fullName evidence="1">Unannotated protein</fullName>
    </submittedName>
</protein>
<gene>
    <name evidence="1" type="ORF">UFOPK1693_00206</name>
</gene>
<dbReference type="EMBL" id="CAEZTO010000001">
    <property type="protein sequence ID" value="CAB4563530.1"/>
    <property type="molecule type" value="Genomic_DNA"/>
</dbReference>
<accession>A0A6J6DHJ0</accession>
<evidence type="ECO:0000313" key="1">
    <source>
        <dbReference type="EMBL" id="CAB4563530.1"/>
    </source>
</evidence>